<feature type="transmembrane region" description="Helical" evidence="1">
    <location>
        <begin position="9"/>
        <end position="26"/>
    </location>
</feature>
<feature type="transmembrane region" description="Helical" evidence="1">
    <location>
        <begin position="38"/>
        <end position="57"/>
    </location>
</feature>
<dbReference type="RefSeq" id="WP_268751932.1">
    <property type="nucleotide sequence ID" value="NZ_JAPRFQ010000001.1"/>
</dbReference>
<keyword evidence="3" id="KW-1185">Reference proteome</keyword>
<keyword evidence="1" id="KW-1133">Transmembrane helix</keyword>
<organism evidence="2 3">
    <name type="scientific">Aerococcus kribbianus</name>
    <dbReference type="NCBI Taxonomy" id="2999064"/>
    <lineage>
        <taxon>Bacteria</taxon>
        <taxon>Bacillati</taxon>
        <taxon>Bacillota</taxon>
        <taxon>Bacilli</taxon>
        <taxon>Lactobacillales</taxon>
        <taxon>Aerococcaceae</taxon>
        <taxon>Aerococcus</taxon>
    </lineage>
</organism>
<keyword evidence="1" id="KW-0472">Membrane</keyword>
<dbReference type="Proteomes" id="UP001146670">
    <property type="component" value="Unassembled WGS sequence"/>
</dbReference>
<proteinExistence type="predicted"/>
<evidence type="ECO:0000256" key="1">
    <source>
        <dbReference type="SAM" id="Phobius"/>
    </source>
</evidence>
<protein>
    <submittedName>
        <fullName evidence="2">Uncharacterized protein</fullName>
    </submittedName>
</protein>
<evidence type="ECO:0000313" key="3">
    <source>
        <dbReference type="Proteomes" id="UP001146670"/>
    </source>
</evidence>
<accession>A0A9X3FW56</accession>
<keyword evidence="1" id="KW-0812">Transmembrane</keyword>
<sequence length="58" mass="6336">MVKIIQENYEYILIIVGLITEGYAIFTSEEDEKKTGLMIVASILVTVGCIISAVTALD</sequence>
<reference evidence="2" key="1">
    <citation type="submission" date="2022-12" db="EMBL/GenBank/DDBJ databases">
        <title>Description and comparative metabolic analysis of Aerococcus sp. nov., isolated from the feces of a pig.</title>
        <authorList>
            <person name="Chang Y.-H."/>
        </authorList>
    </citation>
    <scope>NUCLEOTIDE SEQUENCE</scope>
    <source>
        <strain evidence="2">YH-aer222</strain>
    </source>
</reference>
<gene>
    <name evidence="2" type="ORF">OW157_03415</name>
</gene>
<name>A0A9X3FW56_9LACT</name>
<dbReference type="EMBL" id="JAPRFR010000001">
    <property type="protein sequence ID" value="MCZ0725617.1"/>
    <property type="molecule type" value="Genomic_DNA"/>
</dbReference>
<comment type="caution">
    <text evidence="2">The sequence shown here is derived from an EMBL/GenBank/DDBJ whole genome shotgun (WGS) entry which is preliminary data.</text>
</comment>
<dbReference type="AlphaFoldDB" id="A0A9X3FW56"/>
<evidence type="ECO:0000313" key="2">
    <source>
        <dbReference type="EMBL" id="MCZ0725617.1"/>
    </source>
</evidence>